<feature type="non-terminal residue" evidence="8">
    <location>
        <position position="242"/>
    </location>
</feature>
<evidence type="ECO:0000256" key="2">
    <source>
        <dbReference type="ARBA" id="ARBA00007965"/>
    </source>
</evidence>
<evidence type="ECO:0000256" key="6">
    <source>
        <dbReference type="ARBA" id="ARBA00023136"/>
    </source>
</evidence>
<gene>
    <name evidence="8" type="ORF">TPC1_16755</name>
</gene>
<dbReference type="InterPro" id="IPR002259">
    <property type="entry name" value="Eqnu_transpt"/>
</dbReference>
<keyword evidence="5 7" id="KW-1133">Transmembrane helix</keyword>
<dbReference type="Pfam" id="PF01733">
    <property type="entry name" value="Nucleoside_tran"/>
    <property type="match status" value="1"/>
</dbReference>
<evidence type="ECO:0000256" key="3">
    <source>
        <dbReference type="ARBA" id="ARBA00022448"/>
    </source>
</evidence>
<dbReference type="AlphaFoldDB" id="A0A146K7X7"/>
<keyword evidence="3" id="KW-0813">Transport</keyword>
<dbReference type="PANTHER" id="PTHR10332:SF10">
    <property type="entry name" value="EQUILIBRATIVE NUCLEOSIDE TRANSPORTER 4"/>
    <property type="match status" value="1"/>
</dbReference>
<comment type="subcellular location">
    <subcellularLocation>
        <location evidence="1">Membrane</location>
        <topology evidence="1">Multi-pass membrane protein</topology>
    </subcellularLocation>
</comment>
<feature type="transmembrane region" description="Helical" evidence="7">
    <location>
        <begin position="14"/>
        <end position="34"/>
    </location>
</feature>
<proteinExistence type="inferred from homology"/>
<keyword evidence="4 7" id="KW-0812">Transmembrane</keyword>
<feature type="transmembrane region" description="Helical" evidence="7">
    <location>
        <begin position="125"/>
        <end position="145"/>
    </location>
</feature>
<dbReference type="InterPro" id="IPR036259">
    <property type="entry name" value="MFS_trans_sf"/>
</dbReference>
<evidence type="ECO:0000256" key="1">
    <source>
        <dbReference type="ARBA" id="ARBA00004141"/>
    </source>
</evidence>
<accession>A0A146K7X7</accession>
<organism evidence="8">
    <name type="scientific">Trepomonas sp. PC1</name>
    <dbReference type="NCBI Taxonomy" id="1076344"/>
    <lineage>
        <taxon>Eukaryota</taxon>
        <taxon>Metamonada</taxon>
        <taxon>Diplomonadida</taxon>
        <taxon>Hexamitidae</taxon>
        <taxon>Hexamitinae</taxon>
        <taxon>Trepomonas</taxon>
    </lineage>
</organism>
<dbReference type="GO" id="GO:0005337">
    <property type="term" value="F:nucleoside transmembrane transporter activity"/>
    <property type="evidence" value="ECO:0007669"/>
    <property type="project" value="InterPro"/>
</dbReference>
<dbReference type="SUPFAM" id="SSF103473">
    <property type="entry name" value="MFS general substrate transporter"/>
    <property type="match status" value="1"/>
</dbReference>
<dbReference type="GO" id="GO:0005886">
    <property type="term" value="C:plasma membrane"/>
    <property type="evidence" value="ECO:0007669"/>
    <property type="project" value="TreeGrafter"/>
</dbReference>
<evidence type="ECO:0000256" key="5">
    <source>
        <dbReference type="ARBA" id="ARBA00022989"/>
    </source>
</evidence>
<name>A0A146K7X7_9EUKA</name>
<evidence type="ECO:0000313" key="8">
    <source>
        <dbReference type="EMBL" id="JAP91589.1"/>
    </source>
</evidence>
<evidence type="ECO:0000256" key="7">
    <source>
        <dbReference type="SAM" id="Phobius"/>
    </source>
</evidence>
<protein>
    <submittedName>
        <fullName evidence="8">Equilibrative nucleoside transporter family protein</fullName>
    </submittedName>
</protein>
<dbReference type="PANTHER" id="PTHR10332">
    <property type="entry name" value="EQUILIBRATIVE NUCLEOSIDE TRANSPORTER"/>
    <property type="match status" value="1"/>
</dbReference>
<dbReference type="EMBL" id="GDID01005017">
    <property type="protein sequence ID" value="JAP91589.1"/>
    <property type="molecule type" value="Transcribed_RNA"/>
</dbReference>
<keyword evidence="6 7" id="KW-0472">Membrane</keyword>
<feature type="transmembrane region" description="Helical" evidence="7">
    <location>
        <begin position="192"/>
        <end position="214"/>
    </location>
</feature>
<feature type="transmembrane region" description="Helical" evidence="7">
    <location>
        <begin position="157"/>
        <end position="177"/>
    </location>
</feature>
<reference evidence="8" key="1">
    <citation type="submission" date="2015-07" db="EMBL/GenBank/DDBJ databases">
        <title>Adaptation to a free-living lifestyle via gene acquisitions in the diplomonad Trepomonas sp. PC1.</title>
        <authorList>
            <person name="Xu F."/>
            <person name="Jerlstrom-Hultqvist J."/>
            <person name="Kolisko M."/>
            <person name="Simpson A.G.B."/>
            <person name="Roger A.J."/>
            <person name="Svard S.G."/>
            <person name="Andersson J.O."/>
        </authorList>
    </citation>
    <scope>NUCLEOTIDE SEQUENCE</scope>
    <source>
        <strain evidence="8">PC1</strain>
    </source>
</reference>
<evidence type="ECO:0000256" key="4">
    <source>
        <dbReference type="ARBA" id="ARBA00022692"/>
    </source>
</evidence>
<feature type="transmembrane region" description="Helical" evidence="7">
    <location>
        <begin position="84"/>
        <end position="105"/>
    </location>
</feature>
<feature type="non-terminal residue" evidence="8">
    <location>
        <position position="1"/>
    </location>
</feature>
<comment type="similarity">
    <text evidence="2">Belongs to the SLC29A/ENT transporter (TC 2.A.57) family.</text>
</comment>
<sequence length="242" mass="27757">DPVRYESNLVVNAIIYYSIAVVVQILCFVTFIQIETKFPQCKIIRNNYKPTAKPTKTKEMTSVNYVDEVKLPIQVTTKSVFRRIWFFCFSQGFNQVFSTILFPLFIVSVPNWTLYSQTGEPTTDLLNLVVLTVFCLCDLLGRVFATFKVVKKLSANVITSLCYLRVILAILFALMNFPQLNGQQMPVLRSDAVFYITLIVFQTSTTILSTAGYMKYQDYLDTDEERIKGSYILNVFLQIGPF</sequence>